<organism evidence="1 2">
    <name type="scientific">Synaphobranchus kaupii</name>
    <name type="common">Kaup's arrowtooth eel</name>
    <dbReference type="NCBI Taxonomy" id="118154"/>
    <lineage>
        <taxon>Eukaryota</taxon>
        <taxon>Metazoa</taxon>
        <taxon>Chordata</taxon>
        <taxon>Craniata</taxon>
        <taxon>Vertebrata</taxon>
        <taxon>Euteleostomi</taxon>
        <taxon>Actinopterygii</taxon>
        <taxon>Neopterygii</taxon>
        <taxon>Teleostei</taxon>
        <taxon>Anguilliformes</taxon>
        <taxon>Synaphobranchidae</taxon>
        <taxon>Synaphobranchus</taxon>
    </lineage>
</organism>
<reference evidence="1" key="1">
    <citation type="journal article" date="2023" name="Science">
        <title>Genome structures resolve the early diversification of teleost fishes.</title>
        <authorList>
            <person name="Parey E."/>
            <person name="Louis A."/>
            <person name="Montfort J."/>
            <person name="Bouchez O."/>
            <person name="Roques C."/>
            <person name="Iampietro C."/>
            <person name="Lluch J."/>
            <person name="Castinel A."/>
            <person name="Donnadieu C."/>
            <person name="Desvignes T."/>
            <person name="Floi Bucao C."/>
            <person name="Jouanno E."/>
            <person name="Wen M."/>
            <person name="Mejri S."/>
            <person name="Dirks R."/>
            <person name="Jansen H."/>
            <person name="Henkel C."/>
            <person name="Chen W.J."/>
            <person name="Zahm M."/>
            <person name="Cabau C."/>
            <person name="Klopp C."/>
            <person name="Thompson A.W."/>
            <person name="Robinson-Rechavi M."/>
            <person name="Braasch I."/>
            <person name="Lecointre G."/>
            <person name="Bobe J."/>
            <person name="Postlethwait J.H."/>
            <person name="Berthelot C."/>
            <person name="Roest Crollius H."/>
            <person name="Guiguen Y."/>
        </authorList>
    </citation>
    <scope>NUCLEOTIDE SEQUENCE</scope>
    <source>
        <strain evidence="1">WJC10195</strain>
    </source>
</reference>
<keyword evidence="2" id="KW-1185">Reference proteome</keyword>
<dbReference type="AlphaFoldDB" id="A0A9Q1IH75"/>
<evidence type="ECO:0000313" key="1">
    <source>
        <dbReference type="EMBL" id="KAJ8339404.1"/>
    </source>
</evidence>
<name>A0A9Q1IH75_SYNKA</name>
<protein>
    <submittedName>
        <fullName evidence="1">Uncharacterized protein</fullName>
    </submittedName>
</protein>
<sequence length="104" mass="11650">MGLAELTRWVGFTRIRGQRNILKRVGHGRAAGLYSRALQTGRSLLMIQPQLELVTKGPRLFGRSHSKALFPFTPVEIVSKVNQTAELPLIEPHVPAARRLQITK</sequence>
<gene>
    <name evidence="1" type="ORF">SKAU_G00361900</name>
</gene>
<comment type="caution">
    <text evidence="1">The sequence shown here is derived from an EMBL/GenBank/DDBJ whole genome shotgun (WGS) entry which is preliminary data.</text>
</comment>
<dbReference type="Proteomes" id="UP001152622">
    <property type="component" value="Chromosome 17"/>
</dbReference>
<evidence type="ECO:0000313" key="2">
    <source>
        <dbReference type="Proteomes" id="UP001152622"/>
    </source>
</evidence>
<accession>A0A9Q1IH75</accession>
<dbReference type="EMBL" id="JAINUF010000017">
    <property type="protein sequence ID" value="KAJ8339404.1"/>
    <property type="molecule type" value="Genomic_DNA"/>
</dbReference>
<proteinExistence type="predicted"/>